<dbReference type="Pfam" id="PF01361">
    <property type="entry name" value="Tautomerase"/>
    <property type="match status" value="1"/>
</dbReference>
<dbReference type="RefSeq" id="WP_229881271.1">
    <property type="nucleotide sequence ID" value="NZ_BMWA01000018.1"/>
</dbReference>
<evidence type="ECO:0000313" key="5">
    <source>
        <dbReference type="Proteomes" id="UP001596409"/>
    </source>
</evidence>
<evidence type="ECO:0000259" key="3">
    <source>
        <dbReference type="Pfam" id="PF01361"/>
    </source>
</evidence>
<dbReference type="SUPFAM" id="SSF55331">
    <property type="entry name" value="Tautomerase/MIF"/>
    <property type="match status" value="1"/>
</dbReference>
<keyword evidence="2" id="KW-0413">Isomerase</keyword>
<accession>A0ABW2E726</accession>
<name>A0ABW2E726_9ACTN</name>
<keyword evidence="5" id="KW-1185">Reference proteome</keyword>
<proteinExistence type="inferred from homology"/>
<dbReference type="PANTHER" id="PTHR35530">
    <property type="entry name" value="TAUTOMERASE-RELATED"/>
    <property type="match status" value="1"/>
</dbReference>
<gene>
    <name evidence="4" type="ORF">ACFQMH_22895</name>
</gene>
<comment type="similarity">
    <text evidence="1">Belongs to the 4-oxalocrotonate tautomerase family.</text>
</comment>
<feature type="domain" description="4-oxalocrotonate tautomerase-like" evidence="3">
    <location>
        <begin position="4"/>
        <end position="60"/>
    </location>
</feature>
<comment type="caution">
    <text evidence="4">The sequence shown here is derived from an EMBL/GenBank/DDBJ whole genome shotgun (WGS) entry which is preliminary data.</text>
</comment>
<dbReference type="Gene3D" id="3.30.429.10">
    <property type="entry name" value="Macrophage Migration Inhibitory Factor"/>
    <property type="match status" value="1"/>
</dbReference>
<sequence length="77" mass="8553">MTMPVVEIKVIEGAFTHEEKRQMVERLSEALIEIAGEPMRQATHAFITETPSAEWAIGGTARKAEEVKAMRGQPRSS</sequence>
<evidence type="ECO:0000256" key="2">
    <source>
        <dbReference type="ARBA" id="ARBA00023235"/>
    </source>
</evidence>
<dbReference type="InterPro" id="IPR004370">
    <property type="entry name" value="4-OT-like_dom"/>
</dbReference>
<protein>
    <submittedName>
        <fullName evidence="4">4-oxalocrotonate tautomerase family protein</fullName>
    </submittedName>
</protein>
<dbReference type="EMBL" id="JBHSYM010000049">
    <property type="protein sequence ID" value="MFC7014510.1"/>
    <property type="molecule type" value="Genomic_DNA"/>
</dbReference>
<dbReference type="InterPro" id="IPR014347">
    <property type="entry name" value="Tautomerase/MIF_sf"/>
</dbReference>
<reference evidence="5" key="1">
    <citation type="journal article" date="2019" name="Int. J. Syst. Evol. Microbiol.">
        <title>The Global Catalogue of Microorganisms (GCM) 10K type strain sequencing project: providing services to taxonomists for standard genome sequencing and annotation.</title>
        <authorList>
            <consortium name="The Broad Institute Genomics Platform"/>
            <consortium name="The Broad Institute Genome Sequencing Center for Infectious Disease"/>
            <person name="Wu L."/>
            <person name="Ma J."/>
        </authorList>
    </citation>
    <scope>NUCLEOTIDE SEQUENCE [LARGE SCALE GENOMIC DNA]</scope>
    <source>
        <strain evidence="5">JCM 4855</strain>
    </source>
</reference>
<evidence type="ECO:0000256" key="1">
    <source>
        <dbReference type="ARBA" id="ARBA00006723"/>
    </source>
</evidence>
<dbReference type="Proteomes" id="UP001596409">
    <property type="component" value="Unassembled WGS sequence"/>
</dbReference>
<dbReference type="PANTHER" id="PTHR35530:SF1">
    <property type="entry name" value="2-HYDROXYMUCONATE TAUTOMERASE"/>
    <property type="match status" value="1"/>
</dbReference>
<organism evidence="4 5">
    <name type="scientific">Streptomyces viridiviolaceus</name>
    <dbReference type="NCBI Taxonomy" id="68282"/>
    <lineage>
        <taxon>Bacteria</taxon>
        <taxon>Bacillati</taxon>
        <taxon>Actinomycetota</taxon>
        <taxon>Actinomycetes</taxon>
        <taxon>Kitasatosporales</taxon>
        <taxon>Streptomycetaceae</taxon>
        <taxon>Streptomyces</taxon>
    </lineage>
</organism>
<evidence type="ECO:0000313" key="4">
    <source>
        <dbReference type="EMBL" id="MFC7014510.1"/>
    </source>
</evidence>